<dbReference type="InterPro" id="IPR004628">
    <property type="entry name" value="Man_deHydtase"/>
</dbReference>
<name>A0A0N0XMK6_9NEIS</name>
<evidence type="ECO:0000256" key="5">
    <source>
        <dbReference type="ARBA" id="ARBA00004892"/>
    </source>
</evidence>
<dbReference type="STRING" id="857265.WG78_06350"/>
<proteinExistence type="inferred from homology"/>
<gene>
    <name evidence="11" type="primary">uxuA</name>
    <name evidence="11" type="ORF">WG78_06350</name>
</gene>
<evidence type="ECO:0000256" key="3">
    <source>
        <dbReference type="ARBA" id="ARBA00001954"/>
    </source>
</evidence>
<protein>
    <recommendedName>
        <fullName evidence="7">mannonate dehydratase</fullName>
        <ecNumber evidence="7">4.2.1.8</ecNumber>
    </recommendedName>
</protein>
<dbReference type="GO" id="GO:0030145">
    <property type="term" value="F:manganese ion binding"/>
    <property type="evidence" value="ECO:0007669"/>
    <property type="project" value="TreeGrafter"/>
</dbReference>
<comment type="function">
    <text evidence="4">Catalyzes the dehydration of D-mannonate.</text>
</comment>
<dbReference type="Gene3D" id="3.20.20.150">
    <property type="entry name" value="Divalent-metal-dependent TIM barrel enzymes"/>
    <property type="match status" value="1"/>
</dbReference>
<comment type="pathway">
    <text evidence="5">Carbohydrate metabolism; pentose and glucuronate interconversion.</text>
</comment>
<sequence>MKMTFPWQGPADPVSLSLISQIPGVHGIAASLPHIAVGEVWPTVDILDLQARAGSHGLPLHVIENLPVHEDIKLGRYTRQSLIDQFITTLTHLAQCGIEVVSYNFTPLSEWSTAVQRRLQPQPTEAACASAVLAGCPLTEQGVPPGCVASQLPAQIEALQNAWYAISPAGLWRNLLFFLQRVVPAAEALGIKLALHADAAEYIRPAVPLALATPEDLLRAITAVNSPANGLALRCGGPAAARPRDLLELVREFGSRQRMHYLHLGEPDAPGGPYDGYAQGVDAAQRRHARWAMQGQVLQACRSVGYQGFVRPGYGLVSQQAVDEIRLGMSERALGAAYFEGLWDGLYQQAATDGKLHP</sequence>
<dbReference type="GO" id="GO:0042840">
    <property type="term" value="P:D-glucuronate catabolic process"/>
    <property type="evidence" value="ECO:0007669"/>
    <property type="project" value="TreeGrafter"/>
</dbReference>
<dbReference type="EC" id="4.2.1.8" evidence="7"/>
<comment type="catalytic activity">
    <reaction evidence="1">
        <text>D-mannonate = 2-dehydro-3-deoxy-D-gluconate + H2O</text>
        <dbReference type="Rhea" id="RHEA:20097"/>
        <dbReference type="ChEBI" id="CHEBI:15377"/>
        <dbReference type="ChEBI" id="CHEBI:17767"/>
        <dbReference type="ChEBI" id="CHEBI:57990"/>
        <dbReference type="EC" id="4.2.1.8"/>
    </reaction>
</comment>
<dbReference type="RefSeq" id="WP_053936936.1">
    <property type="nucleotide sequence ID" value="NZ_LAQT01000003.1"/>
</dbReference>
<dbReference type="Proteomes" id="UP000037939">
    <property type="component" value="Unassembled WGS sequence"/>
</dbReference>
<keyword evidence="10 11" id="KW-0456">Lyase</keyword>
<keyword evidence="8" id="KW-0408">Iron</keyword>
<keyword evidence="12" id="KW-1185">Reference proteome</keyword>
<dbReference type="GO" id="GO:0008927">
    <property type="term" value="F:mannonate dehydratase activity"/>
    <property type="evidence" value="ECO:0007669"/>
    <property type="project" value="UniProtKB-EC"/>
</dbReference>
<comment type="caution">
    <text evidence="11">The sequence shown here is derived from an EMBL/GenBank/DDBJ whole genome shotgun (WGS) entry which is preliminary data.</text>
</comment>
<dbReference type="EMBL" id="LAQT01000003">
    <property type="protein sequence ID" value="KPC54248.1"/>
    <property type="molecule type" value="Genomic_DNA"/>
</dbReference>
<dbReference type="PANTHER" id="PTHR30387:SF2">
    <property type="entry name" value="MANNONATE DEHYDRATASE"/>
    <property type="match status" value="1"/>
</dbReference>
<dbReference type="Pfam" id="PF03786">
    <property type="entry name" value="UxuA"/>
    <property type="match status" value="1"/>
</dbReference>
<evidence type="ECO:0000256" key="7">
    <source>
        <dbReference type="ARBA" id="ARBA00012927"/>
    </source>
</evidence>
<dbReference type="PATRIC" id="fig|857265.3.peg.1301"/>
<dbReference type="PANTHER" id="PTHR30387">
    <property type="entry name" value="MANNONATE DEHYDRATASE"/>
    <property type="match status" value="1"/>
</dbReference>
<evidence type="ECO:0000256" key="2">
    <source>
        <dbReference type="ARBA" id="ARBA00001936"/>
    </source>
</evidence>
<accession>A0A0N0XMK6</accession>
<evidence type="ECO:0000256" key="10">
    <source>
        <dbReference type="ARBA" id="ARBA00023239"/>
    </source>
</evidence>
<evidence type="ECO:0000256" key="1">
    <source>
        <dbReference type="ARBA" id="ARBA00001794"/>
    </source>
</evidence>
<comment type="similarity">
    <text evidence="6">Belongs to the mannonate dehydratase family.</text>
</comment>
<evidence type="ECO:0000313" key="12">
    <source>
        <dbReference type="Proteomes" id="UP000037939"/>
    </source>
</evidence>
<evidence type="ECO:0000313" key="11">
    <source>
        <dbReference type="EMBL" id="KPC54248.1"/>
    </source>
</evidence>
<evidence type="ECO:0000256" key="6">
    <source>
        <dbReference type="ARBA" id="ARBA00007389"/>
    </source>
</evidence>
<evidence type="ECO:0000256" key="8">
    <source>
        <dbReference type="ARBA" id="ARBA00023004"/>
    </source>
</evidence>
<comment type="cofactor">
    <cofactor evidence="2">
        <name>Mn(2+)</name>
        <dbReference type="ChEBI" id="CHEBI:29035"/>
    </cofactor>
</comment>
<comment type="cofactor">
    <cofactor evidence="3">
        <name>Fe(2+)</name>
        <dbReference type="ChEBI" id="CHEBI:29033"/>
    </cofactor>
</comment>
<keyword evidence="9" id="KW-0464">Manganese</keyword>
<reference evidence="11 12" key="1">
    <citation type="submission" date="2015-07" db="EMBL/GenBank/DDBJ databases">
        <title>Draft genome sequence of the Amantichitinum ursilacus IGB-41, a new chitin-degrading bacterium.</title>
        <authorList>
            <person name="Kirstahler P."/>
            <person name="Guenther M."/>
            <person name="Grumaz C."/>
            <person name="Rupp S."/>
            <person name="Zibek S."/>
            <person name="Sohn K."/>
        </authorList>
    </citation>
    <scope>NUCLEOTIDE SEQUENCE [LARGE SCALE GENOMIC DNA]</scope>
    <source>
        <strain evidence="11 12">IGB-41</strain>
    </source>
</reference>
<dbReference type="GO" id="GO:0008198">
    <property type="term" value="F:ferrous iron binding"/>
    <property type="evidence" value="ECO:0007669"/>
    <property type="project" value="TreeGrafter"/>
</dbReference>
<dbReference type="InterPro" id="IPR036237">
    <property type="entry name" value="Xyl_isomerase-like_sf"/>
</dbReference>
<organism evidence="11 12">
    <name type="scientific">Amantichitinum ursilacus</name>
    <dbReference type="NCBI Taxonomy" id="857265"/>
    <lineage>
        <taxon>Bacteria</taxon>
        <taxon>Pseudomonadati</taxon>
        <taxon>Pseudomonadota</taxon>
        <taxon>Betaproteobacteria</taxon>
        <taxon>Neisseriales</taxon>
        <taxon>Chitinibacteraceae</taxon>
        <taxon>Amantichitinum</taxon>
    </lineage>
</organism>
<dbReference type="SUPFAM" id="SSF51658">
    <property type="entry name" value="Xylose isomerase-like"/>
    <property type="match status" value="1"/>
</dbReference>
<dbReference type="UniPathway" id="UPA00246"/>
<evidence type="ECO:0000256" key="4">
    <source>
        <dbReference type="ARBA" id="ARBA00002713"/>
    </source>
</evidence>
<evidence type="ECO:0000256" key="9">
    <source>
        <dbReference type="ARBA" id="ARBA00023211"/>
    </source>
</evidence>
<dbReference type="AlphaFoldDB" id="A0A0N0XMK6"/>